<feature type="compositionally biased region" description="Basic and acidic residues" evidence="7">
    <location>
        <begin position="1"/>
        <end position="11"/>
    </location>
</feature>
<protein>
    <submittedName>
        <fullName evidence="10">MFS transporter</fullName>
    </submittedName>
</protein>
<dbReference type="InterPro" id="IPR020846">
    <property type="entry name" value="MFS_dom"/>
</dbReference>
<feature type="transmembrane region" description="Helical" evidence="8">
    <location>
        <begin position="397"/>
        <end position="417"/>
    </location>
</feature>
<evidence type="ECO:0000256" key="5">
    <source>
        <dbReference type="ARBA" id="ARBA00022989"/>
    </source>
</evidence>
<gene>
    <name evidence="10" type="ORF">GCM10023307_27430</name>
</gene>
<feature type="compositionally biased region" description="Pro residues" evidence="7">
    <location>
        <begin position="550"/>
        <end position="561"/>
    </location>
</feature>
<evidence type="ECO:0000313" key="11">
    <source>
        <dbReference type="Proteomes" id="UP001499959"/>
    </source>
</evidence>
<keyword evidence="6 8" id="KW-0472">Membrane</keyword>
<comment type="caution">
    <text evidence="10">The sequence shown here is derived from an EMBL/GenBank/DDBJ whole genome shotgun (WGS) entry which is preliminary data.</text>
</comment>
<dbReference type="CDD" id="cd06173">
    <property type="entry name" value="MFS_MefA_like"/>
    <property type="match status" value="1"/>
</dbReference>
<feature type="transmembrane region" description="Helical" evidence="8">
    <location>
        <begin position="366"/>
        <end position="385"/>
    </location>
</feature>
<feature type="transmembrane region" description="Helical" evidence="8">
    <location>
        <begin position="99"/>
        <end position="120"/>
    </location>
</feature>
<dbReference type="PROSITE" id="PS50850">
    <property type="entry name" value="MFS"/>
    <property type="match status" value="1"/>
</dbReference>
<evidence type="ECO:0000256" key="6">
    <source>
        <dbReference type="ARBA" id="ARBA00023136"/>
    </source>
</evidence>
<dbReference type="EMBL" id="BAABJE010000014">
    <property type="protein sequence ID" value="GAA4799617.1"/>
    <property type="molecule type" value="Genomic_DNA"/>
</dbReference>
<feature type="transmembrane region" description="Helical" evidence="8">
    <location>
        <begin position="189"/>
        <end position="209"/>
    </location>
</feature>
<evidence type="ECO:0000256" key="8">
    <source>
        <dbReference type="SAM" id="Phobius"/>
    </source>
</evidence>
<evidence type="ECO:0000256" key="7">
    <source>
        <dbReference type="SAM" id="MobiDB-lite"/>
    </source>
</evidence>
<dbReference type="SUPFAM" id="SSF103473">
    <property type="entry name" value="MFS general substrate transporter"/>
    <property type="match status" value="1"/>
</dbReference>
<dbReference type="PANTHER" id="PTHR23513">
    <property type="entry name" value="INTEGRAL MEMBRANE EFFLUX PROTEIN-RELATED"/>
    <property type="match status" value="1"/>
</dbReference>
<accession>A0ABP9BWE5</accession>
<evidence type="ECO:0000259" key="9">
    <source>
        <dbReference type="PROSITE" id="PS50850"/>
    </source>
</evidence>
<dbReference type="RefSeq" id="WP_345303893.1">
    <property type="nucleotide sequence ID" value="NZ_BAABJE010000014.1"/>
</dbReference>
<evidence type="ECO:0000256" key="1">
    <source>
        <dbReference type="ARBA" id="ARBA00004651"/>
    </source>
</evidence>
<comment type="subcellular location">
    <subcellularLocation>
        <location evidence="1">Cell membrane</location>
        <topology evidence="1">Multi-pass membrane protein</topology>
    </subcellularLocation>
</comment>
<keyword evidence="5 8" id="KW-1133">Transmembrane helix</keyword>
<feature type="domain" description="Major facilitator superfamily (MFS) profile" evidence="9">
    <location>
        <begin position="33"/>
        <end position="420"/>
    </location>
</feature>
<dbReference type="InterPro" id="IPR036259">
    <property type="entry name" value="MFS_trans_sf"/>
</dbReference>
<keyword evidence="11" id="KW-1185">Reference proteome</keyword>
<name>A0ABP9BWE5_9GAMM</name>
<dbReference type="InterPro" id="IPR010290">
    <property type="entry name" value="TM_effector"/>
</dbReference>
<dbReference type="PANTHER" id="PTHR23513:SF11">
    <property type="entry name" value="STAPHYLOFERRIN A TRANSPORTER"/>
    <property type="match status" value="1"/>
</dbReference>
<proteinExistence type="predicted"/>
<keyword evidence="2" id="KW-0813">Transport</keyword>
<reference evidence="11" key="1">
    <citation type="journal article" date="2019" name="Int. J. Syst. Evol. Microbiol.">
        <title>The Global Catalogue of Microorganisms (GCM) 10K type strain sequencing project: providing services to taxonomists for standard genome sequencing and annotation.</title>
        <authorList>
            <consortium name="The Broad Institute Genomics Platform"/>
            <consortium name="The Broad Institute Genome Sequencing Center for Infectious Disease"/>
            <person name="Wu L."/>
            <person name="Ma J."/>
        </authorList>
    </citation>
    <scope>NUCLEOTIDE SEQUENCE [LARGE SCALE GENOMIC DNA]</scope>
    <source>
        <strain evidence="11">JCM 18204</strain>
    </source>
</reference>
<feature type="region of interest" description="Disordered" evidence="7">
    <location>
        <begin position="539"/>
        <end position="561"/>
    </location>
</feature>
<feature type="transmembrane region" description="Helical" evidence="8">
    <location>
        <begin position="245"/>
        <end position="266"/>
    </location>
</feature>
<feature type="transmembrane region" description="Helical" evidence="8">
    <location>
        <begin position="36"/>
        <end position="60"/>
    </location>
</feature>
<feature type="transmembrane region" description="Helical" evidence="8">
    <location>
        <begin position="308"/>
        <end position="326"/>
    </location>
</feature>
<dbReference type="Proteomes" id="UP001499959">
    <property type="component" value="Unassembled WGS sequence"/>
</dbReference>
<feature type="transmembrane region" description="Helical" evidence="8">
    <location>
        <begin position="66"/>
        <end position="87"/>
    </location>
</feature>
<evidence type="ECO:0000256" key="2">
    <source>
        <dbReference type="ARBA" id="ARBA00022448"/>
    </source>
</evidence>
<evidence type="ECO:0000313" key="10">
    <source>
        <dbReference type="EMBL" id="GAA4799617.1"/>
    </source>
</evidence>
<dbReference type="Pfam" id="PF05977">
    <property type="entry name" value="MFS_3"/>
    <property type="match status" value="1"/>
</dbReference>
<keyword evidence="3" id="KW-1003">Cell membrane</keyword>
<dbReference type="Gene3D" id="1.20.1250.20">
    <property type="entry name" value="MFS general substrate transporter like domains"/>
    <property type="match status" value="1"/>
</dbReference>
<feature type="transmembrane region" description="Helical" evidence="8">
    <location>
        <begin position="157"/>
        <end position="177"/>
    </location>
</feature>
<feature type="transmembrane region" description="Helical" evidence="8">
    <location>
        <begin position="278"/>
        <end position="296"/>
    </location>
</feature>
<feature type="region of interest" description="Disordered" evidence="7">
    <location>
        <begin position="1"/>
        <end position="25"/>
    </location>
</feature>
<feature type="transmembrane region" description="Helical" evidence="8">
    <location>
        <begin position="332"/>
        <end position="354"/>
    </location>
</feature>
<evidence type="ECO:0000256" key="3">
    <source>
        <dbReference type="ARBA" id="ARBA00022475"/>
    </source>
</evidence>
<sequence>MSAAHADDGARGGDAPTIDAPPPGPWSPLRQPTFRALWLAILVGNIGTWIHDIAASWVMADTTGSPLMVAAVQAATTLPVVLLAIVAGTLSDIVDRRRYLIAAQLWMFMIASTLAVLAHVGLMGPWTLVLLTFGLGIGAAMAMPAQQAVTPELVPRPMLGPAVALGSLSMNIARAIGPALGGLLVAQAGIAWAFAINAVSFLGVMLVLVRWRRPADRPSLPPESFGVALRAGLRYARQAGILRAVLVKAAAFFVFASAMTALLPIVVRQDLHASAGTYGLLLGCVGLGAVAGAILLPRLRRRIDGDRMIFLASLVYAGCIAGLALIRDVRALYPLAMINGFAWIAVLSSLQIAAQTSVPAWVRARALSLYIVVFSAGMAAGSLGWGALAQWSSTRHALLAAALGTVLSAVFGLRFRLAGAAQVDAMPSGHWPQPIVADDIDGERGPVLVTIEYRVPPGNRAAFLHAMQPLGRSRRRDGAVAWGVVEDTAEPGLHLEYFIDSSWLEHLRQHERVTGDERRLQEAILALLEPGTTPRIRHFVGGSPDQTSIPPMPPPDGRALR</sequence>
<keyword evidence="4 8" id="KW-0812">Transmembrane</keyword>
<evidence type="ECO:0000256" key="4">
    <source>
        <dbReference type="ARBA" id="ARBA00022692"/>
    </source>
</evidence>
<organism evidence="10 11">
    <name type="scientific">Lysobacter hankyongensis</name>
    <dbReference type="NCBI Taxonomy" id="1176535"/>
    <lineage>
        <taxon>Bacteria</taxon>
        <taxon>Pseudomonadati</taxon>
        <taxon>Pseudomonadota</taxon>
        <taxon>Gammaproteobacteria</taxon>
        <taxon>Lysobacterales</taxon>
        <taxon>Lysobacteraceae</taxon>
        <taxon>Lysobacter</taxon>
    </lineage>
</organism>
<feature type="transmembrane region" description="Helical" evidence="8">
    <location>
        <begin position="126"/>
        <end position="145"/>
    </location>
</feature>